<dbReference type="AlphaFoldDB" id="A0A3B1D2V6"/>
<protein>
    <submittedName>
        <fullName evidence="2">Uncharacterized protein</fullName>
    </submittedName>
</protein>
<evidence type="ECO:0000313" key="2">
    <source>
        <dbReference type="EMBL" id="VAX33101.1"/>
    </source>
</evidence>
<organism evidence="2">
    <name type="scientific">hydrothermal vent metagenome</name>
    <dbReference type="NCBI Taxonomy" id="652676"/>
    <lineage>
        <taxon>unclassified sequences</taxon>
        <taxon>metagenomes</taxon>
        <taxon>ecological metagenomes</taxon>
    </lineage>
</organism>
<dbReference type="EMBL" id="UOGF01000101">
    <property type="protein sequence ID" value="VAX33101.1"/>
    <property type="molecule type" value="Genomic_DNA"/>
</dbReference>
<sequence length="85" mass="9618">MIQQILAVGFGVPAVALLTLIAFLFFKNLRAELQSPFKEVTAEWLRFMSRGIPIPADYKRIEAPYRGEPVLTQAELQVENKTRVA</sequence>
<accession>A0A3B1D2V6</accession>
<gene>
    <name evidence="2" type="ORF">MNBD_NITROSPIRAE01-169</name>
</gene>
<proteinExistence type="predicted"/>
<evidence type="ECO:0000256" key="1">
    <source>
        <dbReference type="SAM" id="Phobius"/>
    </source>
</evidence>
<name>A0A3B1D2V6_9ZZZZ</name>
<keyword evidence="1" id="KW-1133">Transmembrane helix</keyword>
<feature type="transmembrane region" description="Helical" evidence="1">
    <location>
        <begin position="6"/>
        <end position="26"/>
    </location>
</feature>
<reference evidence="2" key="1">
    <citation type="submission" date="2018-06" db="EMBL/GenBank/DDBJ databases">
        <authorList>
            <person name="Zhirakovskaya E."/>
        </authorList>
    </citation>
    <scope>NUCLEOTIDE SEQUENCE</scope>
</reference>
<keyword evidence="1" id="KW-0472">Membrane</keyword>
<keyword evidence="1" id="KW-0812">Transmembrane</keyword>